<dbReference type="OrthoDB" id="533185at2759"/>
<feature type="coiled-coil region" evidence="3">
    <location>
        <begin position="176"/>
        <end position="222"/>
    </location>
</feature>
<dbReference type="GO" id="GO:0005634">
    <property type="term" value="C:nucleus"/>
    <property type="evidence" value="ECO:0007669"/>
    <property type="project" value="UniProtKB-SubCell"/>
</dbReference>
<feature type="compositionally biased region" description="Basic residues" evidence="4">
    <location>
        <begin position="659"/>
        <end position="670"/>
    </location>
</feature>
<dbReference type="Pfam" id="PF12047">
    <property type="entry name" value="DNMT1-RFD"/>
    <property type="match status" value="1"/>
</dbReference>
<dbReference type="InterPro" id="IPR022702">
    <property type="entry name" value="Cytosine_MeTrfase1_RFD"/>
</dbReference>
<accession>R7QQ57</accession>
<feature type="compositionally biased region" description="Polar residues" evidence="4">
    <location>
        <begin position="317"/>
        <end position="327"/>
    </location>
</feature>
<gene>
    <name evidence="6" type="ORF">CHC_T00000313001</name>
</gene>
<dbReference type="Proteomes" id="UP000012073">
    <property type="component" value="Unassembled WGS sequence"/>
</dbReference>
<feature type="region of interest" description="Disordered" evidence="4">
    <location>
        <begin position="268"/>
        <end position="395"/>
    </location>
</feature>
<protein>
    <recommendedName>
        <fullName evidence="5">RFTS domain-containing protein</fullName>
    </recommendedName>
</protein>
<evidence type="ECO:0000256" key="2">
    <source>
        <dbReference type="ARBA" id="ARBA00023242"/>
    </source>
</evidence>
<feature type="region of interest" description="Disordered" evidence="4">
    <location>
        <begin position="659"/>
        <end position="727"/>
    </location>
</feature>
<feature type="compositionally biased region" description="Basic and acidic residues" evidence="4">
    <location>
        <begin position="338"/>
        <end position="365"/>
    </location>
</feature>
<feature type="compositionally biased region" description="Polar residues" evidence="4">
    <location>
        <begin position="778"/>
        <end position="797"/>
    </location>
</feature>
<keyword evidence="2" id="KW-0539">Nucleus</keyword>
<feature type="compositionally biased region" description="Basic and acidic residues" evidence="4">
    <location>
        <begin position="23"/>
        <end position="43"/>
    </location>
</feature>
<dbReference type="GeneID" id="17327118"/>
<evidence type="ECO:0000313" key="7">
    <source>
        <dbReference type="Proteomes" id="UP000012073"/>
    </source>
</evidence>
<evidence type="ECO:0000313" key="6">
    <source>
        <dbReference type="EMBL" id="CDF39490.1"/>
    </source>
</evidence>
<reference evidence="7" key="1">
    <citation type="journal article" date="2013" name="Proc. Natl. Acad. Sci. U.S.A.">
        <title>Genome structure and metabolic features in the red seaweed Chondrus crispus shed light on evolution of the Archaeplastida.</title>
        <authorList>
            <person name="Collen J."/>
            <person name="Porcel B."/>
            <person name="Carre W."/>
            <person name="Ball S.G."/>
            <person name="Chaparro C."/>
            <person name="Tonon T."/>
            <person name="Barbeyron T."/>
            <person name="Michel G."/>
            <person name="Noel B."/>
            <person name="Valentin K."/>
            <person name="Elias M."/>
            <person name="Artiguenave F."/>
            <person name="Arun A."/>
            <person name="Aury J.M."/>
            <person name="Barbosa-Neto J.F."/>
            <person name="Bothwell J.H."/>
            <person name="Bouget F.Y."/>
            <person name="Brillet L."/>
            <person name="Cabello-Hurtado F."/>
            <person name="Capella-Gutierrez S."/>
            <person name="Charrier B."/>
            <person name="Cladiere L."/>
            <person name="Cock J.M."/>
            <person name="Coelho S.M."/>
            <person name="Colleoni C."/>
            <person name="Czjzek M."/>
            <person name="Da Silva C."/>
            <person name="Delage L."/>
            <person name="Denoeud F."/>
            <person name="Deschamps P."/>
            <person name="Dittami S.M."/>
            <person name="Gabaldon T."/>
            <person name="Gachon C.M."/>
            <person name="Groisillier A."/>
            <person name="Herve C."/>
            <person name="Jabbari K."/>
            <person name="Katinka M."/>
            <person name="Kloareg B."/>
            <person name="Kowalczyk N."/>
            <person name="Labadie K."/>
            <person name="Leblanc C."/>
            <person name="Lopez P.J."/>
            <person name="McLachlan D.H."/>
            <person name="Meslet-Cladiere L."/>
            <person name="Moustafa A."/>
            <person name="Nehr Z."/>
            <person name="Nyvall Collen P."/>
            <person name="Panaud O."/>
            <person name="Partensky F."/>
            <person name="Poulain J."/>
            <person name="Rensing S.A."/>
            <person name="Rousvoal S."/>
            <person name="Samson G."/>
            <person name="Symeonidi A."/>
            <person name="Weissenbach J."/>
            <person name="Zambounis A."/>
            <person name="Wincker P."/>
            <person name="Boyen C."/>
        </authorList>
    </citation>
    <scope>NUCLEOTIDE SEQUENCE [LARGE SCALE GENOMIC DNA]</scope>
    <source>
        <strain evidence="7">cv. Stackhouse</strain>
    </source>
</reference>
<evidence type="ECO:0000256" key="3">
    <source>
        <dbReference type="SAM" id="Coils"/>
    </source>
</evidence>
<feature type="region of interest" description="Disordered" evidence="4">
    <location>
        <begin position="775"/>
        <end position="819"/>
    </location>
</feature>
<dbReference type="KEGG" id="ccp:CHC_T00000313001"/>
<feature type="compositionally biased region" description="Basic residues" evidence="4">
    <location>
        <begin position="268"/>
        <end position="277"/>
    </location>
</feature>
<feature type="region of interest" description="Disordered" evidence="4">
    <location>
        <begin position="850"/>
        <end position="872"/>
    </location>
</feature>
<feature type="region of interest" description="Disordered" evidence="4">
    <location>
        <begin position="1"/>
        <end position="89"/>
    </location>
</feature>
<feature type="compositionally biased region" description="Polar residues" evidence="4">
    <location>
        <begin position="281"/>
        <end position="290"/>
    </location>
</feature>
<dbReference type="AlphaFoldDB" id="R7QQ57"/>
<feature type="compositionally biased region" description="Polar residues" evidence="4">
    <location>
        <begin position="693"/>
        <end position="712"/>
    </location>
</feature>
<name>R7QQ57_CHOCR</name>
<keyword evidence="7" id="KW-1185">Reference proteome</keyword>
<keyword evidence="3" id="KW-0175">Coiled coil</keyword>
<sequence>MNESEGVSPAASAGSSARRKTRRTEDDTSELDEKHDGEGHSDTDSIPQKRRSHGAHPERRTSGRRRKATQSEPDDAPVRTKKRPRRNDVFDDLDLRVCNKWELISTGSSELEQLIDRFRSEKGGVLPSEKALVRFLEDDLMPEILEREEKIRKEQERVERKMRHEASFSVQKRSSRVQALEEKREKEARRVAEEEEREQAHLQEIAARAEALRSQVVSLQKEQSRSIRISRRAHGRTDAIDRDDRLRHKMDREAIKQEAIVIQGAVRRSTRTLRTSRRGQDLTTSPSPTVEDTKVAQNVLAEKMAESDPHHSKDETLQQLPGASNGNDALLKGNNEGYTDKKPNHAEAGGREEVIHEGQENRSHQAADTTSEEVHQSGEAVESSSKQDDTSLKTSEQCVEEAYTWSINPDDKEPIRVLDKFFFALKADFADAPLETCETSASPIIGFGVLLPPLKSAANARLVTIDEVIDWSIEYGIEPKLWVKSKYAWYELREASTEYREAFTSTRRKYELCIRTAILGATYKSAELTYGRAVDLLSYRYEEMQSYTTTDILKEKRFIVAQMESLGRRPVLQSGFVRELKRKIRAEDLQIQAALRKSKAALAVESDQKASTGDSAKPSKAQAEAEPKKSAKPKRRLSSGKPIPRAVSTILSGLLRAATKSKIRSRKPKPKVALAKEKAGRTNDKTASAAKPNGTSKALSAGTSETKTFPTSKHSEVHVPGNTSLPVTCNTEMKDMQEASTILSFANGHKVESSPPSQLQLQPTARQEAHISVPGTYPVTTGQQSTKSEPRNKTLSLGQDMKRAEPSSMSKNEVHVPSETSALVAQRKVWDSKNVASINSQTMAHISKHANENGLHHEVQNGMAEHSGRHAD</sequence>
<dbReference type="OMA" id="AHISKHA"/>
<dbReference type="EMBL" id="HG002044">
    <property type="protein sequence ID" value="CDF39490.1"/>
    <property type="molecule type" value="Genomic_DNA"/>
</dbReference>
<dbReference type="Gramene" id="CDF39490">
    <property type="protein sequence ID" value="CDF39490"/>
    <property type="gene ID" value="CHC_T00000313001"/>
</dbReference>
<evidence type="ECO:0000256" key="4">
    <source>
        <dbReference type="SAM" id="MobiDB-lite"/>
    </source>
</evidence>
<feature type="compositionally biased region" description="Basic and acidic residues" evidence="4">
    <location>
        <begin position="850"/>
        <end position="859"/>
    </location>
</feature>
<feature type="compositionally biased region" description="Basic and acidic residues" evidence="4">
    <location>
        <begin position="303"/>
        <end position="316"/>
    </location>
</feature>
<comment type="subcellular location">
    <subcellularLocation>
        <location evidence="1">Nucleus</location>
    </subcellularLocation>
</comment>
<feature type="domain" description="RFTS" evidence="5">
    <location>
        <begin position="463"/>
        <end position="517"/>
    </location>
</feature>
<feature type="compositionally biased region" description="Basic and acidic residues" evidence="4">
    <location>
        <begin position="674"/>
        <end position="684"/>
    </location>
</feature>
<organism evidence="6 7">
    <name type="scientific">Chondrus crispus</name>
    <name type="common">Carrageen Irish moss</name>
    <name type="synonym">Polymorpha crispa</name>
    <dbReference type="NCBI Taxonomy" id="2769"/>
    <lineage>
        <taxon>Eukaryota</taxon>
        <taxon>Rhodophyta</taxon>
        <taxon>Florideophyceae</taxon>
        <taxon>Rhodymeniophycidae</taxon>
        <taxon>Gigartinales</taxon>
        <taxon>Gigartinaceae</taxon>
        <taxon>Chondrus</taxon>
    </lineage>
</organism>
<dbReference type="RefSeq" id="XP_005719401.1">
    <property type="nucleotide sequence ID" value="XM_005719344.1"/>
</dbReference>
<evidence type="ECO:0000259" key="5">
    <source>
        <dbReference type="Pfam" id="PF12047"/>
    </source>
</evidence>
<proteinExistence type="predicted"/>
<feature type="region of interest" description="Disordered" evidence="4">
    <location>
        <begin position="604"/>
        <end position="645"/>
    </location>
</feature>
<evidence type="ECO:0000256" key="1">
    <source>
        <dbReference type="ARBA" id="ARBA00004123"/>
    </source>
</evidence>